<dbReference type="Gene3D" id="3.40.50.720">
    <property type="entry name" value="NAD(P)-binding Rossmann-like Domain"/>
    <property type="match status" value="1"/>
</dbReference>
<gene>
    <name evidence="4" type="ORF">AQZ52_11740</name>
</gene>
<proteinExistence type="inferred from homology"/>
<evidence type="ECO:0000313" key="5">
    <source>
        <dbReference type="Proteomes" id="UP000058012"/>
    </source>
</evidence>
<evidence type="ECO:0000256" key="2">
    <source>
        <dbReference type="ARBA" id="ARBA00023002"/>
    </source>
</evidence>
<sequence>MSSTGLLAGQLALVTGASRGIGAATAKALAAAGAHVILTARAGKDLEAVEQAIYETGGSATIAPVDLAEPDGIARLAAAIGRRWDALDIMVINAAVLPTLTPVWQIEPKDLSRAMTLNVLATQSLIAGFDPMLKKSKDARVIGVTSSVGSAPRAYWGAYGATKAAFENLLDAYAQEVRNLSAIRVAILDPGATRTAMRAKAYPGEDPASVKAPEVVADYITALLGESFASPARVSVNQPREPQVLTNG</sequence>
<dbReference type="Pfam" id="PF00106">
    <property type="entry name" value="adh_short"/>
    <property type="match status" value="1"/>
</dbReference>
<evidence type="ECO:0000256" key="1">
    <source>
        <dbReference type="ARBA" id="ARBA00006484"/>
    </source>
</evidence>
<dbReference type="RefSeq" id="WP_067910812.1">
    <property type="nucleotide sequence ID" value="NZ_KQ954245.1"/>
</dbReference>
<reference evidence="4 5" key="1">
    <citation type="submission" date="2015-10" db="EMBL/GenBank/DDBJ databases">
        <title>Draft genome sequence of Novosphingobium fuchskuhlense DSM 25065 isolated from a surface water sample of the southwest basin of Lake Grosse Fuchskuhle.</title>
        <authorList>
            <person name="Ruckert C."/>
            <person name="Winkler A."/>
            <person name="Glaeser J."/>
            <person name="Grossart H.-P."/>
            <person name="Kalinowski J."/>
            <person name="Glaeser S."/>
        </authorList>
    </citation>
    <scope>NUCLEOTIDE SEQUENCE [LARGE SCALE GENOMIC DNA]</scope>
    <source>
        <strain evidence="4 5">FNE08-7</strain>
    </source>
</reference>
<dbReference type="SMART" id="SM00822">
    <property type="entry name" value="PKS_KR"/>
    <property type="match status" value="1"/>
</dbReference>
<dbReference type="GO" id="GO:0016491">
    <property type="term" value="F:oxidoreductase activity"/>
    <property type="evidence" value="ECO:0007669"/>
    <property type="project" value="UniProtKB-KW"/>
</dbReference>
<dbReference type="PRINTS" id="PR00081">
    <property type="entry name" value="GDHRDH"/>
</dbReference>
<keyword evidence="5" id="KW-1185">Reference proteome</keyword>
<dbReference type="PANTHER" id="PTHR44196:SF4">
    <property type="entry name" value="SHORT CHAIN DEHYDROGENASE"/>
    <property type="match status" value="1"/>
</dbReference>
<dbReference type="OrthoDB" id="9790785at2"/>
<protein>
    <submittedName>
        <fullName evidence="4">Oxidoreductase</fullName>
    </submittedName>
</protein>
<comment type="similarity">
    <text evidence="1">Belongs to the short-chain dehydrogenases/reductases (SDR) family.</text>
</comment>
<organism evidence="4 5">
    <name type="scientific">Novosphingobium fuchskuhlense</name>
    <dbReference type="NCBI Taxonomy" id="1117702"/>
    <lineage>
        <taxon>Bacteria</taxon>
        <taxon>Pseudomonadati</taxon>
        <taxon>Pseudomonadota</taxon>
        <taxon>Alphaproteobacteria</taxon>
        <taxon>Sphingomonadales</taxon>
        <taxon>Sphingomonadaceae</taxon>
        <taxon>Novosphingobium</taxon>
    </lineage>
</organism>
<accession>A0A117UUY8</accession>
<dbReference type="SUPFAM" id="SSF51735">
    <property type="entry name" value="NAD(P)-binding Rossmann-fold domains"/>
    <property type="match status" value="1"/>
</dbReference>
<dbReference type="InterPro" id="IPR036291">
    <property type="entry name" value="NAD(P)-bd_dom_sf"/>
</dbReference>
<evidence type="ECO:0000259" key="3">
    <source>
        <dbReference type="SMART" id="SM00822"/>
    </source>
</evidence>
<dbReference type="InterPro" id="IPR057326">
    <property type="entry name" value="KR_dom"/>
</dbReference>
<dbReference type="AlphaFoldDB" id="A0A117UUY8"/>
<evidence type="ECO:0000313" key="4">
    <source>
        <dbReference type="EMBL" id="KUR71318.1"/>
    </source>
</evidence>
<comment type="caution">
    <text evidence="4">The sequence shown here is derived from an EMBL/GenBank/DDBJ whole genome shotgun (WGS) entry which is preliminary data.</text>
</comment>
<dbReference type="EMBL" id="LLZS01000007">
    <property type="protein sequence ID" value="KUR71318.1"/>
    <property type="molecule type" value="Genomic_DNA"/>
</dbReference>
<name>A0A117UUY8_9SPHN</name>
<dbReference type="Proteomes" id="UP000058012">
    <property type="component" value="Unassembled WGS sequence"/>
</dbReference>
<dbReference type="GO" id="GO:0016020">
    <property type="term" value="C:membrane"/>
    <property type="evidence" value="ECO:0007669"/>
    <property type="project" value="TreeGrafter"/>
</dbReference>
<keyword evidence="2" id="KW-0560">Oxidoreductase</keyword>
<feature type="domain" description="Ketoreductase" evidence="3">
    <location>
        <begin position="10"/>
        <end position="193"/>
    </location>
</feature>
<dbReference type="PANTHER" id="PTHR44196">
    <property type="entry name" value="DEHYDROGENASE/REDUCTASE SDR FAMILY MEMBER 7B"/>
    <property type="match status" value="1"/>
</dbReference>
<dbReference type="InterPro" id="IPR002347">
    <property type="entry name" value="SDR_fam"/>
</dbReference>
<dbReference type="STRING" id="1117702.AQZ52_11740"/>